<dbReference type="EMBL" id="AMWN01000004">
    <property type="protein sequence ID" value="EXJ88639.1"/>
    <property type="molecule type" value="Genomic_DNA"/>
</dbReference>
<feature type="transmembrane region" description="Helical" evidence="2">
    <location>
        <begin position="423"/>
        <end position="441"/>
    </location>
</feature>
<comment type="caution">
    <text evidence="4">The sequence shown here is derived from an EMBL/GenBank/DDBJ whole genome shotgun (WGS) entry which is preliminary data.</text>
</comment>
<dbReference type="STRING" id="1182541.W9Z298"/>
<feature type="transmembrane region" description="Helical" evidence="2">
    <location>
        <begin position="473"/>
        <end position="494"/>
    </location>
</feature>
<dbReference type="GeneID" id="19160444"/>
<sequence length="586" mass="67602">MAEYTRIGEAGSSHRPDVGDEYNNVDRHDSFEHEDLPLHEQELDEKHLATIAEDGDLSDPDSDSELDDILDVEKQNRPLQGEQEQERPRSRLMPKWKQYKTYGSLVKSWCIVALPRFCQPGGLRLKKEPYPTAWLDALRGYAAWIVFQYHCFNTYDPSWRRQPFVSVLFAGPGMVALFFVISGYVLSYGLLKHMRTRQSSGMLDSLASATFRRYMRLYASSVVATMFAFVLVRLHLYNGRGLWVPTFFGQVRDWLWNTIFFINPLGDVRGWYHEGTQNSNYEGALWTIPVEFRGSMILFGFCAAVCKLRTPWRMGLTWLIIVLCYLWNTVYVAEFLYGMFVADLSLLRNPDRVRRPGAPLPPLPTSHAPVESAGLAAAAPHTRTGSLRKWSWRNWSGNWSLVNRKEDNNRKRNHHQSGRLPRILKNIGYMLLFLLGIFLLGQPDGTDLGVWGQFPWQFLKSFIPIWYTDGAEYYFYLSMGAFCLLLALDSLPFLQRPLMCGFSQYVGDLSFGIYALHPPLTWAFYIGFADPMRAKYLGDSPLAYIPGYISMTLLVFTAADYFTRLDKKIVRLGRWIQVKLFRKWGC</sequence>
<dbReference type="InterPro" id="IPR002656">
    <property type="entry name" value="Acyl_transf_3_dom"/>
</dbReference>
<organism evidence="4 5">
    <name type="scientific">Capronia coronata CBS 617.96</name>
    <dbReference type="NCBI Taxonomy" id="1182541"/>
    <lineage>
        <taxon>Eukaryota</taxon>
        <taxon>Fungi</taxon>
        <taxon>Dikarya</taxon>
        <taxon>Ascomycota</taxon>
        <taxon>Pezizomycotina</taxon>
        <taxon>Eurotiomycetes</taxon>
        <taxon>Chaetothyriomycetidae</taxon>
        <taxon>Chaetothyriales</taxon>
        <taxon>Herpotrichiellaceae</taxon>
        <taxon>Capronia</taxon>
    </lineage>
</organism>
<feature type="domain" description="Acyltransferase 3" evidence="3">
    <location>
        <begin position="133"/>
        <end position="557"/>
    </location>
</feature>
<dbReference type="AlphaFoldDB" id="W9Z298"/>
<feature type="transmembrane region" description="Helical" evidence="2">
    <location>
        <begin position="541"/>
        <end position="562"/>
    </location>
</feature>
<evidence type="ECO:0000259" key="3">
    <source>
        <dbReference type="Pfam" id="PF01757"/>
    </source>
</evidence>
<feature type="region of interest" description="Disordered" evidence="1">
    <location>
        <begin position="1"/>
        <end position="65"/>
    </location>
</feature>
<gene>
    <name evidence="4" type="ORF">A1O1_05570</name>
</gene>
<protein>
    <recommendedName>
        <fullName evidence="3">Acyltransferase 3 domain-containing protein</fullName>
    </recommendedName>
</protein>
<dbReference type="RefSeq" id="XP_007724645.1">
    <property type="nucleotide sequence ID" value="XM_007726455.1"/>
</dbReference>
<feature type="transmembrane region" description="Helical" evidence="2">
    <location>
        <begin position="506"/>
        <end position="529"/>
    </location>
</feature>
<evidence type="ECO:0000256" key="1">
    <source>
        <dbReference type="SAM" id="MobiDB-lite"/>
    </source>
</evidence>
<dbReference type="eggNOG" id="ENOG502SHP9">
    <property type="taxonomic scope" value="Eukaryota"/>
</dbReference>
<feature type="compositionally biased region" description="Acidic residues" evidence="1">
    <location>
        <begin position="53"/>
        <end position="65"/>
    </location>
</feature>
<dbReference type="GO" id="GO:0016747">
    <property type="term" value="F:acyltransferase activity, transferring groups other than amino-acyl groups"/>
    <property type="evidence" value="ECO:0007669"/>
    <property type="project" value="InterPro"/>
</dbReference>
<keyword evidence="2" id="KW-0812">Transmembrane</keyword>
<dbReference type="InterPro" id="IPR050879">
    <property type="entry name" value="Acyltransferase_3"/>
</dbReference>
<dbReference type="HOGENOM" id="CLU_005679_13_6_1"/>
<keyword evidence="2" id="KW-1133">Transmembrane helix</keyword>
<accession>W9Z298</accession>
<evidence type="ECO:0000256" key="2">
    <source>
        <dbReference type="SAM" id="Phobius"/>
    </source>
</evidence>
<feature type="transmembrane region" description="Helical" evidence="2">
    <location>
        <begin position="217"/>
        <end position="236"/>
    </location>
</feature>
<dbReference type="OrthoDB" id="5819582at2759"/>
<feature type="transmembrane region" description="Helical" evidence="2">
    <location>
        <begin position="164"/>
        <end position="191"/>
    </location>
</feature>
<keyword evidence="5" id="KW-1185">Reference proteome</keyword>
<feature type="transmembrane region" description="Helical" evidence="2">
    <location>
        <begin position="318"/>
        <end position="340"/>
    </location>
</feature>
<evidence type="ECO:0000313" key="4">
    <source>
        <dbReference type="EMBL" id="EXJ88639.1"/>
    </source>
</evidence>
<keyword evidence="2" id="KW-0472">Membrane</keyword>
<dbReference type="Proteomes" id="UP000019484">
    <property type="component" value="Unassembled WGS sequence"/>
</dbReference>
<proteinExistence type="predicted"/>
<feature type="compositionally biased region" description="Basic and acidic residues" evidence="1">
    <location>
        <begin position="12"/>
        <end position="48"/>
    </location>
</feature>
<dbReference type="PANTHER" id="PTHR23028:SF134">
    <property type="entry name" value="PUTATIVE (AFU_ORTHOLOGUE AFUA_4G08520)-RELATED"/>
    <property type="match status" value="1"/>
</dbReference>
<dbReference type="Pfam" id="PF01757">
    <property type="entry name" value="Acyl_transf_3"/>
    <property type="match status" value="1"/>
</dbReference>
<evidence type="ECO:0000313" key="5">
    <source>
        <dbReference type="Proteomes" id="UP000019484"/>
    </source>
</evidence>
<dbReference type="PANTHER" id="PTHR23028">
    <property type="entry name" value="ACETYLTRANSFERASE"/>
    <property type="match status" value="1"/>
</dbReference>
<name>W9Z298_9EURO</name>
<reference evidence="4 5" key="1">
    <citation type="submission" date="2013-03" db="EMBL/GenBank/DDBJ databases">
        <title>The Genome Sequence of Capronia coronata CBS 617.96.</title>
        <authorList>
            <consortium name="The Broad Institute Genomics Platform"/>
            <person name="Cuomo C."/>
            <person name="de Hoog S."/>
            <person name="Gorbushina A."/>
            <person name="Walker B."/>
            <person name="Young S.K."/>
            <person name="Zeng Q."/>
            <person name="Gargeya S."/>
            <person name="Fitzgerald M."/>
            <person name="Haas B."/>
            <person name="Abouelleil A."/>
            <person name="Allen A.W."/>
            <person name="Alvarado L."/>
            <person name="Arachchi H.M."/>
            <person name="Berlin A.M."/>
            <person name="Chapman S.B."/>
            <person name="Gainer-Dewar J."/>
            <person name="Goldberg J."/>
            <person name="Griggs A."/>
            <person name="Gujja S."/>
            <person name="Hansen M."/>
            <person name="Howarth C."/>
            <person name="Imamovic A."/>
            <person name="Ireland A."/>
            <person name="Larimer J."/>
            <person name="McCowan C."/>
            <person name="Murphy C."/>
            <person name="Pearson M."/>
            <person name="Poon T.W."/>
            <person name="Priest M."/>
            <person name="Roberts A."/>
            <person name="Saif S."/>
            <person name="Shea T."/>
            <person name="Sisk P."/>
            <person name="Sykes S."/>
            <person name="Wortman J."/>
            <person name="Nusbaum C."/>
            <person name="Birren B."/>
        </authorList>
    </citation>
    <scope>NUCLEOTIDE SEQUENCE [LARGE SCALE GENOMIC DNA]</scope>
    <source>
        <strain evidence="4 5">CBS 617.96</strain>
    </source>
</reference>